<accession>A0ABT2B6Z9</accession>
<feature type="domain" description="SCP" evidence="3">
    <location>
        <begin position="237"/>
        <end position="351"/>
    </location>
</feature>
<dbReference type="Gene3D" id="3.40.33.10">
    <property type="entry name" value="CAP"/>
    <property type="match status" value="1"/>
</dbReference>
<proteinExistence type="predicted"/>
<keyword evidence="2" id="KW-1133">Transmembrane helix</keyword>
<organism evidence="4 5">
    <name type="scientific">Streptomyces pyxinicus</name>
    <dbReference type="NCBI Taxonomy" id="2970331"/>
    <lineage>
        <taxon>Bacteria</taxon>
        <taxon>Bacillati</taxon>
        <taxon>Actinomycetota</taxon>
        <taxon>Actinomycetes</taxon>
        <taxon>Kitasatosporales</taxon>
        <taxon>Streptomycetaceae</taxon>
        <taxon>Streptomyces</taxon>
    </lineage>
</organism>
<feature type="region of interest" description="Disordered" evidence="1">
    <location>
        <begin position="120"/>
        <end position="227"/>
    </location>
</feature>
<reference evidence="4 5" key="1">
    <citation type="submission" date="2022-08" db="EMBL/GenBank/DDBJ databases">
        <authorList>
            <person name="Somphong A."/>
            <person name="Phongsopitanun W."/>
        </authorList>
    </citation>
    <scope>NUCLEOTIDE SEQUENCE [LARGE SCALE GENOMIC DNA]</scope>
    <source>
        <strain evidence="4 5">LP11</strain>
    </source>
</reference>
<keyword evidence="2" id="KW-0812">Transmembrane</keyword>
<feature type="compositionally biased region" description="Low complexity" evidence="1">
    <location>
        <begin position="148"/>
        <end position="196"/>
    </location>
</feature>
<feature type="compositionally biased region" description="Low complexity" evidence="1">
    <location>
        <begin position="204"/>
        <end position="224"/>
    </location>
</feature>
<evidence type="ECO:0000256" key="2">
    <source>
        <dbReference type="SAM" id="Phobius"/>
    </source>
</evidence>
<keyword evidence="5" id="KW-1185">Reference proteome</keyword>
<feature type="compositionally biased region" description="Basic and acidic residues" evidence="1">
    <location>
        <begin position="13"/>
        <end position="23"/>
    </location>
</feature>
<dbReference type="PANTHER" id="PTHR31157">
    <property type="entry name" value="SCP DOMAIN-CONTAINING PROTEIN"/>
    <property type="match status" value="1"/>
</dbReference>
<dbReference type="CDD" id="cd05379">
    <property type="entry name" value="CAP_bacterial"/>
    <property type="match status" value="1"/>
</dbReference>
<evidence type="ECO:0000256" key="1">
    <source>
        <dbReference type="SAM" id="MobiDB-lite"/>
    </source>
</evidence>
<feature type="region of interest" description="Disordered" evidence="1">
    <location>
        <begin position="1"/>
        <end position="26"/>
    </location>
</feature>
<feature type="transmembrane region" description="Helical" evidence="2">
    <location>
        <begin position="89"/>
        <end position="113"/>
    </location>
</feature>
<feature type="compositionally biased region" description="Low complexity" evidence="1">
    <location>
        <begin position="60"/>
        <end position="70"/>
    </location>
</feature>
<keyword evidence="2" id="KW-0472">Membrane</keyword>
<evidence type="ECO:0000259" key="3">
    <source>
        <dbReference type="Pfam" id="PF00188"/>
    </source>
</evidence>
<dbReference type="InterPro" id="IPR035940">
    <property type="entry name" value="CAP_sf"/>
</dbReference>
<comment type="caution">
    <text evidence="4">The sequence shown here is derived from an EMBL/GenBank/DDBJ whole genome shotgun (WGS) entry which is preliminary data.</text>
</comment>
<feature type="compositionally biased region" description="Gly residues" evidence="1">
    <location>
        <begin position="120"/>
        <end position="129"/>
    </location>
</feature>
<gene>
    <name evidence="4" type="ORF">NX794_24175</name>
</gene>
<dbReference type="Proteomes" id="UP001205612">
    <property type="component" value="Unassembled WGS sequence"/>
</dbReference>
<dbReference type="InterPro" id="IPR014044">
    <property type="entry name" value="CAP_dom"/>
</dbReference>
<protein>
    <submittedName>
        <fullName evidence="4">CAP domain-containing protein</fullName>
    </submittedName>
</protein>
<evidence type="ECO:0000313" key="5">
    <source>
        <dbReference type="Proteomes" id="UP001205612"/>
    </source>
</evidence>
<evidence type="ECO:0000313" key="4">
    <source>
        <dbReference type="EMBL" id="MCS0604289.1"/>
    </source>
</evidence>
<dbReference type="PANTHER" id="PTHR31157:SF1">
    <property type="entry name" value="SCP DOMAIN-CONTAINING PROTEIN"/>
    <property type="match status" value="1"/>
</dbReference>
<dbReference type="Pfam" id="PF00188">
    <property type="entry name" value="CAP"/>
    <property type="match status" value="1"/>
</dbReference>
<feature type="region of interest" description="Disordered" evidence="1">
    <location>
        <begin position="58"/>
        <end position="84"/>
    </location>
</feature>
<dbReference type="EMBL" id="JANUGP010000020">
    <property type="protein sequence ID" value="MCS0604289.1"/>
    <property type="molecule type" value="Genomic_DNA"/>
</dbReference>
<dbReference type="SUPFAM" id="SSF55797">
    <property type="entry name" value="PR-1-like"/>
    <property type="match status" value="1"/>
</dbReference>
<dbReference type="RefSeq" id="WP_258780949.1">
    <property type="nucleotide sequence ID" value="NZ_JANUGP010000020.1"/>
</dbReference>
<name>A0ABT2B6Z9_9ACTN</name>
<sequence length="353" mass="35431">MGRHRRSAGSGEDPPHLPPRDRAPMGIAPYLNPEAYAEANARAHAYLFADDSHLFADDSATPPAAGTGAPLGHDTAHRHRKRGGRRVRAGLLGVSAAVALGTVAVATGVVPGLEHYRLGGGSSTTGGGQARSAASPGNTSSEQGGTSGSADTTTAPAPTAPSTGHSPTAPAEPASPSAARTPATKAPSPSRTAAPKATPPAPKATPSAPSHTAANPPSATAAPTQVSKETVAAAEVLRLVNVERAKAGRAPLAANSSLSGLAEAFSDDMAARDFFDHTDPDGATPWDRAAKAGVTDLGGENIARGQAAAADVVAAWMDSPGHRANILNPDFKTLGVGVHLGPGGPWWTQDFGY</sequence>